<dbReference type="GeneID" id="95967571"/>
<name>A0AAX4NGI9_9ARCH</name>
<organism evidence="1 2">
    <name type="scientific">Oxyplasma meridianum</name>
    <dbReference type="NCBI Taxonomy" id="3073602"/>
    <lineage>
        <taxon>Archaea</taxon>
        <taxon>Methanobacteriati</taxon>
        <taxon>Thermoplasmatota</taxon>
        <taxon>Thermoplasmata</taxon>
        <taxon>Thermoplasmatales</taxon>
        <taxon>Thermoplasmataceae</taxon>
        <taxon>Oxyplasma</taxon>
    </lineage>
</organism>
<dbReference type="RefSeq" id="WP_393972218.1">
    <property type="nucleotide sequence ID" value="NZ_CP133772.1"/>
</dbReference>
<dbReference type="Proteomes" id="UP001451606">
    <property type="component" value="Chromosome"/>
</dbReference>
<evidence type="ECO:0000313" key="1">
    <source>
        <dbReference type="EMBL" id="WYY00273.1"/>
    </source>
</evidence>
<dbReference type="KEGG" id="omr:OXIME_000838"/>
<dbReference type="AlphaFoldDB" id="A0AAX4NGI9"/>
<protein>
    <submittedName>
        <fullName evidence="1">Uncharacterized protein</fullName>
    </submittedName>
</protein>
<dbReference type="EMBL" id="CP133772">
    <property type="protein sequence ID" value="WYY00273.1"/>
    <property type="molecule type" value="Genomic_DNA"/>
</dbReference>
<gene>
    <name evidence="1" type="ORF">OXIME_000838</name>
</gene>
<keyword evidence="2" id="KW-1185">Reference proteome</keyword>
<sequence>MKYTMREYIGKSVNISKLADAIEDFFKEENFKTQILHLQRGAFIQARKGGVFRSILAREGAFTITVEGTPLAFRIRMGVSKWNQFPSESSVEPLFSKPMLTYDDIPESLWSYELEHHLWHYVETQVELGIL</sequence>
<reference evidence="1 2" key="1">
    <citation type="submission" date="2023-09" db="EMBL/GenBank/DDBJ databases">
        <authorList>
            <person name="Golyshina O.V."/>
            <person name="Lunev E.A."/>
            <person name="Bargiela R."/>
            <person name="Gaines M.C."/>
            <person name="Daum B."/>
            <person name="Bale N.J."/>
            <person name="Koenen M."/>
            <person name="Sinninghe Damst J.S."/>
            <person name="Yakimov M."/>
            <person name="Golyshin P.N."/>
        </authorList>
    </citation>
    <scope>NUCLEOTIDE SEQUENCE [LARGE SCALE GENOMIC DNA]</scope>
    <source>
        <strain evidence="1 2">M1</strain>
    </source>
</reference>
<evidence type="ECO:0000313" key="2">
    <source>
        <dbReference type="Proteomes" id="UP001451606"/>
    </source>
</evidence>
<accession>A0AAX4NGI9</accession>
<proteinExistence type="predicted"/>